<evidence type="ECO:0000256" key="5">
    <source>
        <dbReference type="ARBA" id="ARBA00022692"/>
    </source>
</evidence>
<keyword evidence="4" id="KW-1003">Cell membrane</keyword>
<keyword evidence="6 8" id="KW-1133">Transmembrane helix</keyword>
<feature type="transmembrane region" description="Helical" evidence="8">
    <location>
        <begin position="370"/>
        <end position="389"/>
    </location>
</feature>
<feature type="transmembrane region" description="Helical" evidence="8">
    <location>
        <begin position="308"/>
        <end position="332"/>
    </location>
</feature>
<dbReference type="PROSITE" id="PS50850">
    <property type="entry name" value="MFS"/>
    <property type="match status" value="1"/>
</dbReference>
<feature type="transmembrane region" description="Helical" evidence="8">
    <location>
        <begin position="165"/>
        <end position="185"/>
    </location>
</feature>
<dbReference type="NCBIfam" id="TIGR00710">
    <property type="entry name" value="efflux_Bcr_CflA"/>
    <property type="match status" value="1"/>
</dbReference>
<feature type="transmembrane region" description="Helical" evidence="8">
    <location>
        <begin position="250"/>
        <end position="268"/>
    </location>
</feature>
<feature type="domain" description="Major facilitator superfamily (MFS) profile" evidence="9">
    <location>
        <begin position="11"/>
        <end position="395"/>
    </location>
</feature>
<feature type="transmembrane region" description="Helical" evidence="8">
    <location>
        <begin position="132"/>
        <end position="153"/>
    </location>
</feature>
<gene>
    <name evidence="10" type="ORF">GM920_05025</name>
</gene>
<dbReference type="InterPro" id="IPR011701">
    <property type="entry name" value="MFS"/>
</dbReference>
<name>A0ABR6EST3_9SPHI</name>
<evidence type="ECO:0000256" key="3">
    <source>
        <dbReference type="ARBA" id="ARBA00022448"/>
    </source>
</evidence>
<dbReference type="InterPro" id="IPR004812">
    <property type="entry name" value="Efflux_drug-R_Bcr/CmlA"/>
</dbReference>
<keyword evidence="7 8" id="KW-0472">Membrane</keyword>
<comment type="subcellular location">
    <subcellularLocation>
        <location evidence="1">Cell membrane</location>
        <topology evidence="1">Multi-pass membrane protein</topology>
    </subcellularLocation>
</comment>
<feature type="transmembrane region" description="Helical" evidence="8">
    <location>
        <begin position="80"/>
        <end position="104"/>
    </location>
</feature>
<dbReference type="Gene3D" id="1.20.1720.10">
    <property type="entry name" value="Multidrug resistance protein D"/>
    <property type="match status" value="1"/>
</dbReference>
<comment type="caution">
    <text evidence="10">The sequence shown here is derived from an EMBL/GenBank/DDBJ whole genome shotgun (WGS) entry which is preliminary data.</text>
</comment>
<dbReference type="CDD" id="cd17320">
    <property type="entry name" value="MFS_MdfA_MDR_like"/>
    <property type="match status" value="1"/>
</dbReference>
<evidence type="ECO:0000259" key="9">
    <source>
        <dbReference type="PROSITE" id="PS50850"/>
    </source>
</evidence>
<dbReference type="InterPro" id="IPR005829">
    <property type="entry name" value="Sugar_transporter_CS"/>
</dbReference>
<protein>
    <submittedName>
        <fullName evidence="10">Bcr/CflA family efflux MFS transporter</fullName>
    </submittedName>
</protein>
<evidence type="ECO:0000256" key="2">
    <source>
        <dbReference type="ARBA" id="ARBA00006236"/>
    </source>
</evidence>
<reference evidence="10 11" key="1">
    <citation type="submission" date="2019-11" db="EMBL/GenBank/DDBJ databases">
        <title>Description of Pedobacter sp. LMG 31462T.</title>
        <authorList>
            <person name="Carlier A."/>
            <person name="Qi S."/>
            <person name="Vandamme P."/>
        </authorList>
    </citation>
    <scope>NUCLEOTIDE SEQUENCE [LARGE SCALE GENOMIC DNA]</scope>
    <source>
        <strain evidence="10 11">LMG 31462</strain>
    </source>
</reference>
<dbReference type="PANTHER" id="PTHR23502">
    <property type="entry name" value="MAJOR FACILITATOR SUPERFAMILY"/>
    <property type="match status" value="1"/>
</dbReference>
<feature type="transmembrane region" description="Helical" evidence="8">
    <location>
        <begin position="9"/>
        <end position="30"/>
    </location>
</feature>
<comment type="similarity">
    <text evidence="2">Belongs to the major facilitator superfamily. Bcr/CmlA family.</text>
</comment>
<dbReference type="Pfam" id="PF07690">
    <property type="entry name" value="MFS_1"/>
    <property type="match status" value="1"/>
</dbReference>
<keyword evidence="3" id="KW-0813">Transport</keyword>
<organism evidence="10 11">
    <name type="scientific">Pedobacter gandavensis</name>
    <dbReference type="NCBI Taxonomy" id="2679963"/>
    <lineage>
        <taxon>Bacteria</taxon>
        <taxon>Pseudomonadati</taxon>
        <taxon>Bacteroidota</taxon>
        <taxon>Sphingobacteriia</taxon>
        <taxon>Sphingobacteriales</taxon>
        <taxon>Sphingobacteriaceae</taxon>
        <taxon>Pedobacter</taxon>
    </lineage>
</organism>
<keyword evidence="5 8" id="KW-0812">Transmembrane</keyword>
<dbReference type="SUPFAM" id="SSF103473">
    <property type="entry name" value="MFS general substrate transporter"/>
    <property type="match status" value="1"/>
</dbReference>
<dbReference type="InterPro" id="IPR020846">
    <property type="entry name" value="MFS_dom"/>
</dbReference>
<evidence type="ECO:0000313" key="11">
    <source>
        <dbReference type="Proteomes" id="UP000636110"/>
    </source>
</evidence>
<dbReference type="RefSeq" id="WP_182954022.1">
    <property type="nucleotide sequence ID" value="NZ_WNXC01000001.1"/>
</dbReference>
<evidence type="ECO:0000256" key="8">
    <source>
        <dbReference type="SAM" id="Phobius"/>
    </source>
</evidence>
<dbReference type="EMBL" id="WNXC01000001">
    <property type="protein sequence ID" value="MBB2148267.1"/>
    <property type="molecule type" value="Genomic_DNA"/>
</dbReference>
<evidence type="ECO:0000256" key="4">
    <source>
        <dbReference type="ARBA" id="ARBA00022475"/>
    </source>
</evidence>
<keyword evidence="11" id="KW-1185">Reference proteome</keyword>
<evidence type="ECO:0000256" key="1">
    <source>
        <dbReference type="ARBA" id="ARBA00004651"/>
    </source>
</evidence>
<dbReference type="PANTHER" id="PTHR23502:SF132">
    <property type="entry name" value="POLYAMINE TRANSPORTER 2-RELATED"/>
    <property type="match status" value="1"/>
</dbReference>
<proteinExistence type="inferred from homology"/>
<feature type="transmembrane region" description="Helical" evidence="8">
    <location>
        <begin position="280"/>
        <end position="302"/>
    </location>
</feature>
<accession>A0ABR6EST3</accession>
<feature type="transmembrane region" description="Helical" evidence="8">
    <location>
        <begin position="344"/>
        <end position="364"/>
    </location>
</feature>
<dbReference type="Proteomes" id="UP000636110">
    <property type="component" value="Unassembled WGS sequence"/>
</dbReference>
<evidence type="ECO:0000256" key="7">
    <source>
        <dbReference type="ARBA" id="ARBA00023136"/>
    </source>
</evidence>
<dbReference type="InterPro" id="IPR036259">
    <property type="entry name" value="MFS_trans_sf"/>
</dbReference>
<evidence type="ECO:0000313" key="10">
    <source>
        <dbReference type="EMBL" id="MBB2148267.1"/>
    </source>
</evidence>
<evidence type="ECO:0000256" key="6">
    <source>
        <dbReference type="ARBA" id="ARBA00022989"/>
    </source>
</evidence>
<sequence length="405" mass="44200">MSKINPHPLLTTLTLGILTAIGSISIDMYLPAFGVMSDYFKVPMVRIESTITLFLFGMSFGQLFIGPLSDVWGRKMPLRIGLAIYIICSVCCILTSSFTLLLGLRFLQGLAGSSCQVISRALVNDLYKGRNAAHVFTLLQILMGVSPILAPMIGGMLAEESTWKFLFLIMAIISGIGLLGCLTVLPDGKPGTESKVLSFQTIRNGYLQCIKSPSFVNYALVRAVSNSAAFAMITGSPFVFTNIYSLTKKQFGFTFSLFAVGIICAGLINTRLLKHFEIQVITKFALICQLITGATMVLIIYFNGPFPLLLGFTFIFLAMLGPILPNTTALYLASLPTVSGSASALIGSLSYLSAFLITSILSLLHNNTAYPMIFTMWTCTIIAFGCLLYKNGRIRYFFSAYKSRN</sequence>
<dbReference type="PROSITE" id="PS00216">
    <property type="entry name" value="SUGAR_TRANSPORT_1"/>
    <property type="match status" value="1"/>
</dbReference>
<feature type="transmembrane region" description="Helical" evidence="8">
    <location>
        <begin position="50"/>
        <end position="68"/>
    </location>
</feature>